<dbReference type="Pfam" id="PF20288">
    <property type="entry name" value="MC2"/>
    <property type="match status" value="1"/>
</dbReference>
<protein>
    <submittedName>
        <fullName evidence="1">Threonine transporter</fullName>
    </submittedName>
</protein>
<dbReference type="RefSeq" id="WP_157024571.1">
    <property type="nucleotide sequence ID" value="NZ_WQLV01000019.1"/>
</dbReference>
<keyword evidence="2" id="KW-1185">Reference proteome</keyword>
<evidence type="ECO:0000313" key="1">
    <source>
        <dbReference type="EMBL" id="MVO18365.1"/>
    </source>
</evidence>
<dbReference type="AlphaFoldDB" id="A0A6L6WNX1"/>
<evidence type="ECO:0000313" key="2">
    <source>
        <dbReference type="Proteomes" id="UP000478892"/>
    </source>
</evidence>
<accession>A0A6L6WNX1</accession>
<reference evidence="1 2" key="1">
    <citation type="submission" date="2019-12" db="EMBL/GenBank/DDBJ databases">
        <authorList>
            <person name="Zhang Y.-J."/>
        </authorList>
    </citation>
    <scope>NUCLEOTIDE SEQUENCE [LARGE SCALE GENOMIC DNA]</scope>
    <source>
        <strain evidence="1 2">CY05</strain>
    </source>
</reference>
<proteinExistence type="predicted"/>
<organism evidence="1 2">
    <name type="scientific">Parasedimentitalea huanghaiensis</name>
    <dbReference type="NCBI Taxonomy" id="2682100"/>
    <lineage>
        <taxon>Bacteria</taxon>
        <taxon>Pseudomonadati</taxon>
        <taxon>Pseudomonadota</taxon>
        <taxon>Alphaproteobacteria</taxon>
        <taxon>Rhodobacterales</taxon>
        <taxon>Paracoccaceae</taxon>
        <taxon>Parasedimentitalea</taxon>
    </lineage>
</organism>
<comment type="caution">
    <text evidence="1">The sequence shown here is derived from an EMBL/GenBank/DDBJ whole genome shotgun (WGS) entry which is preliminary data.</text>
</comment>
<sequence>MTETLAPEEVFNSAFETGLRALCALSAGCPHEYDIQQLLAFDHMIVHSSDMPGGPTSLHPQVQQRNGELLVRRPLIQRGLALMEAKGLVATRISNAQILYVSTDLAPVFLDSLANPYLKKLIERAKWAVSTFGELGPNSFFKVFNVAFDRWSTEFQISDVSLGRSYR</sequence>
<name>A0A6L6WNX1_9RHOB</name>
<dbReference type="InterPro" id="IPR046904">
    <property type="entry name" value="ABC-3C_MC2"/>
</dbReference>
<gene>
    <name evidence="1" type="ORF">GO984_21325</name>
</gene>
<dbReference type="EMBL" id="WQLV01000019">
    <property type="protein sequence ID" value="MVO18365.1"/>
    <property type="molecule type" value="Genomic_DNA"/>
</dbReference>
<dbReference type="Proteomes" id="UP000478892">
    <property type="component" value="Unassembled WGS sequence"/>
</dbReference>